<evidence type="ECO:0000313" key="4">
    <source>
        <dbReference type="EMBL" id="PQJ78547.1"/>
    </source>
</evidence>
<dbReference type="PROSITE" id="PS50110">
    <property type="entry name" value="RESPONSE_REGULATORY"/>
    <property type="match status" value="1"/>
</dbReference>
<dbReference type="PROSITE" id="PS50930">
    <property type="entry name" value="HTH_LYTTR"/>
    <property type="match status" value="1"/>
</dbReference>
<sequence length="250" mass="28450">MINALIIEDEPQAISALKQELALNCPTVIVLDTAQSVKEGIAKISALKPNLIFLDIQLSDGLGLDILQHFISINFKIIITTAYSEYVLQAIKFSALDYLLKPINSKELQVAVAKIEKENKLNLNKKIEAYIQNQQNTIANKKIVLQTSEGIFIHQIATILKCTSEGNYTQIYFTNDKRLLISKTLKELEELLIPFNFERIHHSHLINLNHLKSYLHKDGGYVVMSDNSTLPVSKRKKTTFIKRLEMFNKL</sequence>
<dbReference type="Gene3D" id="3.40.50.2300">
    <property type="match status" value="1"/>
</dbReference>
<comment type="caution">
    <text evidence="4">The sequence shown here is derived from an EMBL/GenBank/DDBJ whole genome shotgun (WGS) entry which is preliminary data.</text>
</comment>
<proteinExistence type="predicted"/>
<organism evidence="4 5">
    <name type="scientific">Polaribacter porphyrae</name>
    <dbReference type="NCBI Taxonomy" id="1137780"/>
    <lineage>
        <taxon>Bacteria</taxon>
        <taxon>Pseudomonadati</taxon>
        <taxon>Bacteroidota</taxon>
        <taxon>Flavobacteriia</taxon>
        <taxon>Flavobacteriales</taxon>
        <taxon>Flavobacteriaceae</taxon>
    </lineage>
</organism>
<protein>
    <recommendedName>
        <fullName evidence="6">DNA-binding response regulator</fullName>
    </recommendedName>
</protein>
<dbReference type="SMART" id="SM00850">
    <property type="entry name" value="LytTR"/>
    <property type="match status" value="1"/>
</dbReference>
<feature type="domain" description="Response regulatory" evidence="2">
    <location>
        <begin position="3"/>
        <end position="116"/>
    </location>
</feature>
<dbReference type="InterPro" id="IPR001789">
    <property type="entry name" value="Sig_transdc_resp-reg_receiver"/>
</dbReference>
<evidence type="ECO:0000259" key="3">
    <source>
        <dbReference type="PROSITE" id="PS50930"/>
    </source>
</evidence>
<gene>
    <name evidence="4" type="ORF">BTO18_04810</name>
</gene>
<evidence type="ECO:0000259" key="2">
    <source>
        <dbReference type="PROSITE" id="PS50110"/>
    </source>
</evidence>
<dbReference type="GO" id="GO:0003677">
    <property type="term" value="F:DNA binding"/>
    <property type="evidence" value="ECO:0007669"/>
    <property type="project" value="InterPro"/>
</dbReference>
<dbReference type="SUPFAM" id="SSF52172">
    <property type="entry name" value="CheY-like"/>
    <property type="match status" value="1"/>
</dbReference>
<dbReference type="Pfam" id="PF04397">
    <property type="entry name" value="LytTR"/>
    <property type="match status" value="1"/>
</dbReference>
<name>A0A2S7WLS4_9FLAO</name>
<dbReference type="Gene3D" id="2.40.50.1020">
    <property type="entry name" value="LytTr DNA-binding domain"/>
    <property type="match status" value="1"/>
</dbReference>
<accession>A0A2S7WLS4</accession>
<dbReference type="PANTHER" id="PTHR37299:SF1">
    <property type="entry name" value="STAGE 0 SPORULATION PROTEIN A HOMOLOG"/>
    <property type="match status" value="1"/>
</dbReference>
<dbReference type="RefSeq" id="WP_105015139.1">
    <property type="nucleotide sequence ID" value="NZ_MSCN01000001.1"/>
</dbReference>
<dbReference type="Pfam" id="PF00072">
    <property type="entry name" value="Response_reg"/>
    <property type="match status" value="1"/>
</dbReference>
<dbReference type="PANTHER" id="PTHR37299">
    <property type="entry name" value="TRANSCRIPTIONAL REGULATOR-RELATED"/>
    <property type="match status" value="1"/>
</dbReference>
<dbReference type="AlphaFoldDB" id="A0A2S7WLS4"/>
<evidence type="ECO:0008006" key="6">
    <source>
        <dbReference type="Google" id="ProtNLM"/>
    </source>
</evidence>
<feature type="domain" description="HTH LytTR-type" evidence="3">
    <location>
        <begin position="143"/>
        <end position="246"/>
    </location>
</feature>
<dbReference type="InterPro" id="IPR011006">
    <property type="entry name" value="CheY-like_superfamily"/>
</dbReference>
<dbReference type="Proteomes" id="UP000238882">
    <property type="component" value="Unassembled WGS sequence"/>
</dbReference>
<dbReference type="InterPro" id="IPR007492">
    <property type="entry name" value="LytTR_DNA-bd_dom"/>
</dbReference>
<dbReference type="EMBL" id="MSCN01000001">
    <property type="protein sequence ID" value="PQJ78547.1"/>
    <property type="molecule type" value="Genomic_DNA"/>
</dbReference>
<reference evidence="4 5" key="1">
    <citation type="submission" date="2016-12" db="EMBL/GenBank/DDBJ databases">
        <title>Trade-off between light-utilization and light-protection in marine flavobacteria.</title>
        <authorList>
            <person name="Kumagai Y."/>
            <person name="Yoshizawa S."/>
            <person name="Kogure K."/>
            <person name="Iwasaki W."/>
        </authorList>
    </citation>
    <scope>NUCLEOTIDE SEQUENCE [LARGE SCALE GENOMIC DNA]</scope>
    <source>
        <strain evidence="4 5">NBRC 108759</strain>
    </source>
</reference>
<feature type="modified residue" description="4-aspartylphosphate" evidence="1">
    <location>
        <position position="55"/>
    </location>
</feature>
<dbReference type="OrthoDB" id="2168082at2"/>
<dbReference type="SMART" id="SM00448">
    <property type="entry name" value="REC"/>
    <property type="match status" value="1"/>
</dbReference>
<evidence type="ECO:0000256" key="1">
    <source>
        <dbReference type="PROSITE-ProRule" id="PRU00169"/>
    </source>
</evidence>
<evidence type="ECO:0000313" key="5">
    <source>
        <dbReference type="Proteomes" id="UP000238882"/>
    </source>
</evidence>
<dbReference type="InterPro" id="IPR046947">
    <property type="entry name" value="LytR-like"/>
</dbReference>
<keyword evidence="1" id="KW-0597">Phosphoprotein</keyword>
<keyword evidence="5" id="KW-1185">Reference proteome</keyword>
<dbReference type="GO" id="GO:0000156">
    <property type="term" value="F:phosphorelay response regulator activity"/>
    <property type="evidence" value="ECO:0007669"/>
    <property type="project" value="InterPro"/>
</dbReference>